<dbReference type="Pfam" id="PF04893">
    <property type="entry name" value="Yip1"/>
    <property type="match status" value="1"/>
</dbReference>
<feature type="transmembrane region" description="Helical" evidence="5">
    <location>
        <begin position="138"/>
        <end position="158"/>
    </location>
</feature>
<keyword evidence="2 5" id="KW-0812">Transmembrane</keyword>
<dbReference type="AlphaFoldDB" id="T0Z387"/>
<evidence type="ECO:0000256" key="4">
    <source>
        <dbReference type="ARBA" id="ARBA00023136"/>
    </source>
</evidence>
<organism evidence="7">
    <name type="scientific">mine drainage metagenome</name>
    <dbReference type="NCBI Taxonomy" id="410659"/>
    <lineage>
        <taxon>unclassified sequences</taxon>
        <taxon>metagenomes</taxon>
        <taxon>ecological metagenomes</taxon>
    </lineage>
</organism>
<feature type="transmembrane region" description="Helical" evidence="5">
    <location>
        <begin position="38"/>
        <end position="67"/>
    </location>
</feature>
<feature type="transmembrane region" description="Helical" evidence="5">
    <location>
        <begin position="170"/>
        <end position="194"/>
    </location>
</feature>
<dbReference type="InterPro" id="IPR006977">
    <property type="entry name" value="Yip1_dom"/>
</dbReference>
<protein>
    <submittedName>
        <fullName evidence="7">Membrane protein containing DUF1282</fullName>
    </submittedName>
</protein>
<comment type="subcellular location">
    <subcellularLocation>
        <location evidence="1">Membrane</location>
        <topology evidence="1">Multi-pass membrane protein</topology>
    </subcellularLocation>
</comment>
<evidence type="ECO:0000256" key="5">
    <source>
        <dbReference type="SAM" id="Phobius"/>
    </source>
</evidence>
<keyword evidence="3 5" id="KW-1133">Transmembrane helix</keyword>
<keyword evidence="4 5" id="KW-0472">Membrane</keyword>
<evidence type="ECO:0000256" key="1">
    <source>
        <dbReference type="ARBA" id="ARBA00004141"/>
    </source>
</evidence>
<reference evidence="7" key="1">
    <citation type="submission" date="2013-08" db="EMBL/GenBank/DDBJ databases">
        <authorList>
            <person name="Mendez C."/>
            <person name="Richter M."/>
            <person name="Ferrer M."/>
            <person name="Sanchez J."/>
        </authorList>
    </citation>
    <scope>NUCLEOTIDE SEQUENCE</scope>
</reference>
<feature type="transmembrane region" description="Helical" evidence="5">
    <location>
        <begin position="112"/>
        <end position="131"/>
    </location>
</feature>
<accession>T0Z387</accession>
<dbReference type="GO" id="GO:0016020">
    <property type="term" value="C:membrane"/>
    <property type="evidence" value="ECO:0007669"/>
    <property type="project" value="UniProtKB-SubCell"/>
</dbReference>
<comment type="caution">
    <text evidence="7">The sequence shown here is derived from an EMBL/GenBank/DDBJ whole genome shotgun (WGS) entry which is preliminary data.</text>
</comment>
<evidence type="ECO:0000313" key="7">
    <source>
        <dbReference type="EMBL" id="EQD38762.1"/>
    </source>
</evidence>
<evidence type="ECO:0000256" key="3">
    <source>
        <dbReference type="ARBA" id="ARBA00022989"/>
    </source>
</evidence>
<reference evidence="7" key="2">
    <citation type="journal article" date="2014" name="ISME J.">
        <title>Microbial stratification in low pH oxic and suboxic macroscopic growths along an acid mine drainage.</title>
        <authorList>
            <person name="Mendez-Garcia C."/>
            <person name="Mesa V."/>
            <person name="Sprenger R.R."/>
            <person name="Richter M."/>
            <person name="Diez M.S."/>
            <person name="Solano J."/>
            <person name="Bargiela R."/>
            <person name="Golyshina O.V."/>
            <person name="Manteca A."/>
            <person name="Ramos J.L."/>
            <person name="Gallego J.R."/>
            <person name="Llorente I."/>
            <person name="Martins Dos Santos V.A."/>
            <person name="Jensen O.N."/>
            <person name="Pelaez A.I."/>
            <person name="Sanchez J."/>
            <person name="Ferrer M."/>
        </authorList>
    </citation>
    <scope>NUCLEOTIDE SEQUENCE</scope>
</reference>
<feature type="domain" description="Yip1" evidence="6">
    <location>
        <begin position="12"/>
        <end position="185"/>
    </location>
</feature>
<evidence type="ECO:0000259" key="6">
    <source>
        <dbReference type="Pfam" id="PF04893"/>
    </source>
</evidence>
<evidence type="ECO:0000256" key="2">
    <source>
        <dbReference type="ARBA" id="ARBA00022692"/>
    </source>
</evidence>
<gene>
    <name evidence="7" type="ORF">B1A_17131</name>
</gene>
<sequence>MKMEKLLARLRGLLFAPRATWATVTTEKATPTALYRDWIVWLAAITPVSMFIGLAIFGLSVPFVGTIRVGAAGLLVQMLVSYVLTLAVVYLIALIAAAMSPRFGGRKDNVQALKLVAYAWAPVWVVGILHLVPALGALAALAALVALIYSIWLFWIGAQSVLAMPQERAMGFTAVVIVIGVVMAIAVGIASAALSGVGALTPGAAFPYSTSHRGGVPTAGLVNPAVQDAIKTLAPDQLSAFLPTTVDGMARGPVSTFSSGMATLQISNAKAHYGAGAQSIEISITD</sequence>
<dbReference type="EMBL" id="AUZX01012589">
    <property type="protein sequence ID" value="EQD38762.1"/>
    <property type="molecule type" value="Genomic_DNA"/>
</dbReference>
<feature type="transmembrane region" description="Helical" evidence="5">
    <location>
        <begin position="79"/>
        <end position="100"/>
    </location>
</feature>
<proteinExistence type="predicted"/>
<name>T0Z387_9ZZZZ</name>
<feature type="non-terminal residue" evidence="7">
    <location>
        <position position="286"/>
    </location>
</feature>